<sequence length="41" mass="4000">MNGSVSEAASMETGAVGKAAAASFGNVPEGGKLPSYRPVTC</sequence>
<organism evidence="1">
    <name type="scientific">Arundo donax</name>
    <name type="common">Giant reed</name>
    <name type="synonym">Donax arundinaceus</name>
    <dbReference type="NCBI Taxonomy" id="35708"/>
    <lineage>
        <taxon>Eukaryota</taxon>
        <taxon>Viridiplantae</taxon>
        <taxon>Streptophyta</taxon>
        <taxon>Embryophyta</taxon>
        <taxon>Tracheophyta</taxon>
        <taxon>Spermatophyta</taxon>
        <taxon>Magnoliopsida</taxon>
        <taxon>Liliopsida</taxon>
        <taxon>Poales</taxon>
        <taxon>Poaceae</taxon>
        <taxon>PACMAD clade</taxon>
        <taxon>Arundinoideae</taxon>
        <taxon>Arundineae</taxon>
        <taxon>Arundo</taxon>
    </lineage>
</organism>
<proteinExistence type="predicted"/>
<dbReference type="EMBL" id="GBRH01243022">
    <property type="protein sequence ID" value="JAD54873.1"/>
    <property type="molecule type" value="Transcribed_RNA"/>
</dbReference>
<name>A0A0A9AYA6_ARUDO</name>
<reference evidence="1" key="2">
    <citation type="journal article" date="2015" name="Data Brief">
        <title>Shoot transcriptome of the giant reed, Arundo donax.</title>
        <authorList>
            <person name="Barrero R.A."/>
            <person name="Guerrero F.D."/>
            <person name="Moolhuijzen P."/>
            <person name="Goolsby J.A."/>
            <person name="Tidwell J."/>
            <person name="Bellgard S.E."/>
            <person name="Bellgard M.I."/>
        </authorList>
    </citation>
    <scope>NUCLEOTIDE SEQUENCE</scope>
    <source>
        <tissue evidence="1">Shoot tissue taken approximately 20 cm above the soil surface</tissue>
    </source>
</reference>
<dbReference type="AlphaFoldDB" id="A0A0A9AYA6"/>
<reference evidence="1" key="1">
    <citation type="submission" date="2014-09" db="EMBL/GenBank/DDBJ databases">
        <authorList>
            <person name="Magalhaes I.L.F."/>
            <person name="Oliveira U."/>
            <person name="Santos F.R."/>
            <person name="Vidigal T.H.D.A."/>
            <person name="Brescovit A.D."/>
            <person name="Santos A.J."/>
        </authorList>
    </citation>
    <scope>NUCLEOTIDE SEQUENCE</scope>
    <source>
        <tissue evidence="1">Shoot tissue taken approximately 20 cm above the soil surface</tissue>
    </source>
</reference>
<evidence type="ECO:0000313" key="1">
    <source>
        <dbReference type="EMBL" id="JAD54873.1"/>
    </source>
</evidence>
<accession>A0A0A9AYA6</accession>
<protein>
    <submittedName>
        <fullName evidence="1">Uncharacterized protein</fullName>
    </submittedName>
</protein>